<sequence>MQLVKPRTVRNWMSRHVAISAAGVVVLVHMPHGEASYARPGDERWTSLSSHLEPDAIAVVHNDDDGLFYVLCEGGGILFAVVDDGPAAPTAWPMSYLLTTFDRRHTHYLVLRGGELLLVTTDKATAADETTGGREGCLHHWHLYREGRHAFVCPSDHKGQGLSRQYVEGLAYTRRR</sequence>
<organism evidence="2">
    <name type="scientific">Aegilops tauschii</name>
    <name type="common">Tausch's goatgrass</name>
    <name type="synonym">Aegilops squarrosa</name>
    <dbReference type="NCBI Taxonomy" id="37682"/>
    <lineage>
        <taxon>Eukaryota</taxon>
        <taxon>Viridiplantae</taxon>
        <taxon>Streptophyta</taxon>
        <taxon>Embryophyta</taxon>
        <taxon>Tracheophyta</taxon>
        <taxon>Spermatophyta</taxon>
        <taxon>Magnoliopsida</taxon>
        <taxon>Liliopsida</taxon>
        <taxon>Poales</taxon>
        <taxon>Poaceae</taxon>
        <taxon>BOP clade</taxon>
        <taxon>Pooideae</taxon>
        <taxon>Triticodae</taxon>
        <taxon>Triticeae</taxon>
        <taxon>Triticinae</taxon>
        <taxon>Aegilops</taxon>
    </lineage>
</organism>
<dbReference type="AlphaFoldDB" id="M8BZF7"/>
<dbReference type="EnsemblPlants" id="EMT08313">
    <property type="protein sequence ID" value="EMT08313"/>
    <property type="gene ID" value="F775_22198"/>
</dbReference>
<evidence type="ECO:0000259" key="1">
    <source>
        <dbReference type="Pfam" id="PF03478"/>
    </source>
</evidence>
<feature type="domain" description="KIB1-4 beta-propeller" evidence="1">
    <location>
        <begin position="22"/>
        <end position="123"/>
    </location>
</feature>
<name>M8BZF7_AEGTA</name>
<accession>M8BZF7</accession>
<dbReference type="InterPro" id="IPR005174">
    <property type="entry name" value="KIB1-4_b-propeller"/>
</dbReference>
<reference evidence="2" key="1">
    <citation type="submission" date="2015-06" db="UniProtKB">
        <authorList>
            <consortium name="EnsemblPlants"/>
        </authorList>
    </citation>
    <scope>IDENTIFICATION</scope>
</reference>
<protein>
    <recommendedName>
        <fullName evidence="1">KIB1-4 beta-propeller domain-containing protein</fullName>
    </recommendedName>
</protein>
<dbReference type="Pfam" id="PF03478">
    <property type="entry name" value="Beta-prop_KIB1-4"/>
    <property type="match status" value="1"/>
</dbReference>
<proteinExistence type="predicted"/>
<evidence type="ECO:0000313" key="2">
    <source>
        <dbReference type="EnsemblPlants" id="EMT08313"/>
    </source>
</evidence>